<sequence>MNLPTILTSFRCLAVLAIAVVLVWPFGEHRVLALILFVVAAATDWLDGYLARALNQITSFGRMLDSIADKMLVSVTLLMLCAEGSITGLHALAAALILTRETAIAGLREHLASQEVVVPASMLAKWKTTVQLVALAVLIAAPIMPFPVIAKSAGLAILWVAMVMTVVSGAQYVWGTRHNWGSHEG</sequence>
<evidence type="ECO:0000256" key="18">
    <source>
        <dbReference type="SAM" id="Phobius"/>
    </source>
</evidence>
<feature type="transmembrane region" description="Helical" evidence="18">
    <location>
        <begin position="71"/>
        <end position="98"/>
    </location>
</feature>
<keyword evidence="10 18" id="KW-1133">Transmembrane helix</keyword>
<dbReference type="EC" id="2.7.8.5" evidence="5 16"/>
<dbReference type="GO" id="GO:0046474">
    <property type="term" value="P:glycerophospholipid biosynthetic process"/>
    <property type="evidence" value="ECO:0007669"/>
    <property type="project" value="TreeGrafter"/>
</dbReference>
<keyword evidence="11" id="KW-0443">Lipid metabolism</keyword>
<organism evidence="19 20">
    <name type="scientific">Acuticoccus sediminis</name>
    <dbReference type="NCBI Taxonomy" id="2184697"/>
    <lineage>
        <taxon>Bacteria</taxon>
        <taxon>Pseudomonadati</taxon>
        <taxon>Pseudomonadota</taxon>
        <taxon>Alphaproteobacteria</taxon>
        <taxon>Hyphomicrobiales</taxon>
        <taxon>Amorphaceae</taxon>
        <taxon>Acuticoccus</taxon>
    </lineage>
</organism>
<evidence type="ECO:0000256" key="9">
    <source>
        <dbReference type="ARBA" id="ARBA00022692"/>
    </source>
</evidence>
<dbReference type="InterPro" id="IPR048254">
    <property type="entry name" value="CDP_ALCOHOL_P_TRANSF_CS"/>
</dbReference>
<gene>
    <name evidence="19" type="primary">pgsA</name>
    <name evidence="19" type="ORF">DLJ53_05110</name>
</gene>
<dbReference type="InterPro" id="IPR050324">
    <property type="entry name" value="CDP-alcohol_PTase-I"/>
</dbReference>
<keyword evidence="8 17" id="KW-0808">Transferase</keyword>
<reference evidence="19 20" key="1">
    <citation type="submission" date="2018-05" db="EMBL/GenBank/DDBJ databases">
        <title>Acuticoccus sediminis sp. nov., isolated from deep-sea sediment of Indian Ocean.</title>
        <authorList>
            <person name="Liu X."/>
            <person name="Lai Q."/>
            <person name="Du Y."/>
            <person name="Sun F."/>
            <person name="Zhang X."/>
            <person name="Wang S."/>
            <person name="Shao Z."/>
        </authorList>
    </citation>
    <scope>NUCLEOTIDE SEQUENCE [LARGE SCALE GENOMIC DNA]</scope>
    <source>
        <strain evidence="19 20">PTG4-2</strain>
    </source>
</reference>
<dbReference type="GO" id="GO:0008444">
    <property type="term" value="F:CDP-diacylglycerol-glycerol-3-phosphate 3-phosphatidyltransferase activity"/>
    <property type="evidence" value="ECO:0007669"/>
    <property type="project" value="UniProtKB-UniRule"/>
</dbReference>
<evidence type="ECO:0000256" key="5">
    <source>
        <dbReference type="ARBA" id="ARBA00013170"/>
    </source>
</evidence>
<dbReference type="InterPro" id="IPR043130">
    <property type="entry name" value="CDP-OH_PTrfase_TM_dom"/>
</dbReference>
<dbReference type="PROSITE" id="PS00379">
    <property type="entry name" value="CDP_ALCOHOL_P_TRANSF"/>
    <property type="match status" value="1"/>
</dbReference>
<evidence type="ECO:0000256" key="10">
    <source>
        <dbReference type="ARBA" id="ARBA00022989"/>
    </source>
</evidence>
<dbReference type="PANTHER" id="PTHR14269:SF62">
    <property type="entry name" value="CDP-DIACYLGLYCEROL--GLYCEROL-3-PHOSPHATE 3-PHOSPHATIDYLTRANSFERASE 1, CHLOROPLASTIC"/>
    <property type="match status" value="1"/>
</dbReference>
<dbReference type="Gene3D" id="1.20.120.1760">
    <property type="match status" value="1"/>
</dbReference>
<evidence type="ECO:0000256" key="13">
    <source>
        <dbReference type="ARBA" id="ARBA00023209"/>
    </source>
</evidence>
<comment type="pathway">
    <text evidence="3">Lipid metabolism.</text>
</comment>
<evidence type="ECO:0000256" key="8">
    <source>
        <dbReference type="ARBA" id="ARBA00022679"/>
    </source>
</evidence>
<comment type="caution">
    <text evidence="19">The sequence shown here is derived from an EMBL/GenBank/DDBJ whole genome shotgun (WGS) entry which is preliminary data.</text>
</comment>
<dbReference type="GO" id="GO:0016020">
    <property type="term" value="C:membrane"/>
    <property type="evidence" value="ECO:0007669"/>
    <property type="project" value="UniProtKB-SubCell"/>
</dbReference>
<evidence type="ECO:0000256" key="4">
    <source>
        <dbReference type="ARBA" id="ARBA00010441"/>
    </source>
</evidence>
<evidence type="ECO:0000256" key="14">
    <source>
        <dbReference type="ARBA" id="ARBA00023264"/>
    </source>
</evidence>
<keyword evidence="9 18" id="KW-0812">Transmembrane</keyword>
<evidence type="ECO:0000256" key="3">
    <source>
        <dbReference type="ARBA" id="ARBA00005189"/>
    </source>
</evidence>
<dbReference type="AlphaFoldDB" id="A0A8B2NYD7"/>
<keyword evidence="7" id="KW-0444">Lipid biosynthesis</keyword>
<dbReference type="InterPro" id="IPR004570">
    <property type="entry name" value="Phosphatidylglycerol_P_synth"/>
</dbReference>
<keyword evidence="12 18" id="KW-0472">Membrane</keyword>
<feature type="transmembrane region" description="Helical" evidence="18">
    <location>
        <begin position="31"/>
        <end position="51"/>
    </location>
</feature>
<feature type="transmembrane region" description="Helical" evidence="18">
    <location>
        <begin position="6"/>
        <end position="24"/>
    </location>
</feature>
<feature type="transmembrane region" description="Helical" evidence="18">
    <location>
        <begin position="156"/>
        <end position="174"/>
    </location>
</feature>
<evidence type="ECO:0000256" key="15">
    <source>
        <dbReference type="ARBA" id="ARBA00048586"/>
    </source>
</evidence>
<comment type="subcellular location">
    <subcellularLocation>
        <location evidence="1">Membrane</location>
        <topology evidence="1">Multi-pass membrane protein</topology>
    </subcellularLocation>
</comment>
<comment type="pathway">
    <text evidence="2">Phospholipid metabolism; phosphatidylglycerol biosynthesis; phosphatidylglycerol from CDP-diacylglycerol: step 1/2.</text>
</comment>
<keyword evidence="13" id="KW-0594">Phospholipid biosynthesis</keyword>
<evidence type="ECO:0000313" key="20">
    <source>
        <dbReference type="Proteomes" id="UP000249590"/>
    </source>
</evidence>
<dbReference type="NCBIfam" id="TIGR00560">
    <property type="entry name" value="pgsA"/>
    <property type="match status" value="1"/>
</dbReference>
<keyword evidence="14" id="KW-1208">Phospholipid metabolism</keyword>
<name>A0A8B2NYD7_9HYPH</name>
<protein>
    <recommendedName>
        <fullName evidence="6 16">CDP-diacylglycerol--glycerol-3-phosphate 3-phosphatidyltransferase</fullName>
        <ecNumber evidence="5 16">2.7.8.5</ecNumber>
    </recommendedName>
</protein>
<comment type="similarity">
    <text evidence="4 17">Belongs to the CDP-alcohol phosphatidyltransferase class-I family.</text>
</comment>
<accession>A0A8B2NYD7</accession>
<dbReference type="OrthoDB" id="9796672at2"/>
<dbReference type="Pfam" id="PF01066">
    <property type="entry name" value="CDP-OH_P_transf"/>
    <property type="match status" value="1"/>
</dbReference>
<dbReference type="RefSeq" id="WP_111342882.1">
    <property type="nucleotide sequence ID" value="NZ_JAIWKD010000001.1"/>
</dbReference>
<evidence type="ECO:0000256" key="7">
    <source>
        <dbReference type="ARBA" id="ARBA00022516"/>
    </source>
</evidence>
<evidence type="ECO:0000256" key="17">
    <source>
        <dbReference type="RuleBase" id="RU003750"/>
    </source>
</evidence>
<evidence type="ECO:0000256" key="2">
    <source>
        <dbReference type="ARBA" id="ARBA00005042"/>
    </source>
</evidence>
<evidence type="ECO:0000313" key="19">
    <source>
        <dbReference type="EMBL" id="RAI03851.1"/>
    </source>
</evidence>
<evidence type="ECO:0000256" key="11">
    <source>
        <dbReference type="ARBA" id="ARBA00023098"/>
    </source>
</evidence>
<dbReference type="PIRSF" id="PIRSF000847">
    <property type="entry name" value="Phos_ph_gly_syn"/>
    <property type="match status" value="1"/>
</dbReference>
<evidence type="ECO:0000256" key="1">
    <source>
        <dbReference type="ARBA" id="ARBA00004141"/>
    </source>
</evidence>
<comment type="catalytic activity">
    <reaction evidence="15">
        <text>a CDP-1,2-diacyl-sn-glycerol + sn-glycerol 3-phosphate = a 1,2-diacyl-sn-glycero-3-phospho-(1'-sn-glycero-3'-phosphate) + CMP + H(+)</text>
        <dbReference type="Rhea" id="RHEA:12593"/>
        <dbReference type="ChEBI" id="CHEBI:15378"/>
        <dbReference type="ChEBI" id="CHEBI:57597"/>
        <dbReference type="ChEBI" id="CHEBI:58332"/>
        <dbReference type="ChEBI" id="CHEBI:60110"/>
        <dbReference type="ChEBI" id="CHEBI:60377"/>
        <dbReference type="EC" id="2.7.8.5"/>
    </reaction>
</comment>
<feature type="transmembrane region" description="Helical" evidence="18">
    <location>
        <begin position="132"/>
        <end position="150"/>
    </location>
</feature>
<dbReference type="PANTHER" id="PTHR14269">
    <property type="entry name" value="CDP-DIACYLGLYCEROL--GLYCEROL-3-PHOSPHATE 3-PHOSPHATIDYLTRANSFERASE-RELATED"/>
    <property type="match status" value="1"/>
</dbReference>
<dbReference type="InterPro" id="IPR000462">
    <property type="entry name" value="CDP-OH_P_trans"/>
</dbReference>
<evidence type="ECO:0000256" key="16">
    <source>
        <dbReference type="NCBIfam" id="TIGR00560"/>
    </source>
</evidence>
<dbReference type="EMBL" id="QHHQ01000001">
    <property type="protein sequence ID" value="RAI03851.1"/>
    <property type="molecule type" value="Genomic_DNA"/>
</dbReference>
<evidence type="ECO:0000256" key="6">
    <source>
        <dbReference type="ARBA" id="ARBA00014944"/>
    </source>
</evidence>
<proteinExistence type="inferred from homology"/>
<keyword evidence="20" id="KW-1185">Reference proteome</keyword>
<evidence type="ECO:0000256" key="12">
    <source>
        <dbReference type="ARBA" id="ARBA00023136"/>
    </source>
</evidence>
<dbReference type="Proteomes" id="UP000249590">
    <property type="component" value="Unassembled WGS sequence"/>
</dbReference>